<dbReference type="OrthoDB" id="8062037at2759"/>
<dbReference type="Gene3D" id="3.30.40.10">
    <property type="entry name" value="Zinc/RING finger domain, C3HC4 (zinc finger)"/>
    <property type="match status" value="1"/>
</dbReference>
<comment type="subcellular location">
    <subcellularLocation>
        <location evidence="1">Membrane</location>
    </subcellularLocation>
</comment>
<keyword evidence="4" id="KW-0862">Zinc</keyword>
<sequence length="81" mass="8757">MAAVETAYDEFPNIFDTGGAKGLPGDSVEKTPKIVITNANYVDDSGERVSCSACLQDFQLGKTARCSPQCYHMFDLPCTDT</sequence>
<evidence type="ECO:0000256" key="5">
    <source>
        <dbReference type="ARBA" id="ARBA00023136"/>
    </source>
</evidence>
<dbReference type="EMBL" id="JAJAGQ010000012">
    <property type="protein sequence ID" value="KAJ8547247.1"/>
    <property type="molecule type" value="Genomic_DNA"/>
</dbReference>
<evidence type="ECO:0000313" key="7">
    <source>
        <dbReference type="Proteomes" id="UP001152561"/>
    </source>
</evidence>
<dbReference type="GO" id="GO:0016020">
    <property type="term" value="C:membrane"/>
    <property type="evidence" value="ECO:0007669"/>
    <property type="project" value="UniProtKB-SubCell"/>
</dbReference>
<dbReference type="GO" id="GO:0008270">
    <property type="term" value="F:zinc ion binding"/>
    <property type="evidence" value="ECO:0007669"/>
    <property type="project" value="UniProtKB-KW"/>
</dbReference>
<evidence type="ECO:0000256" key="4">
    <source>
        <dbReference type="ARBA" id="ARBA00022833"/>
    </source>
</evidence>
<keyword evidence="5" id="KW-0472">Membrane</keyword>
<evidence type="ECO:0000256" key="2">
    <source>
        <dbReference type="ARBA" id="ARBA00022723"/>
    </source>
</evidence>
<dbReference type="SUPFAM" id="SSF57850">
    <property type="entry name" value="RING/U-box"/>
    <property type="match status" value="1"/>
</dbReference>
<proteinExistence type="predicted"/>
<dbReference type="InterPro" id="IPR013083">
    <property type="entry name" value="Znf_RING/FYVE/PHD"/>
</dbReference>
<organism evidence="6 7">
    <name type="scientific">Anisodus acutangulus</name>
    <dbReference type="NCBI Taxonomy" id="402998"/>
    <lineage>
        <taxon>Eukaryota</taxon>
        <taxon>Viridiplantae</taxon>
        <taxon>Streptophyta</taxon>
        <taxon>Embryophyta</taxon>
        <taxon>Tracheophyta</taxon>
        <taxon>Spermatophyta</taxon>
        <taxon>Magnoliopsida</taxon>
        <taxon>eudicotyledons</taxon>
        <taxon>Gunneridae</taxon>
        <taxon>Pentapetalae</taxon>
        <taxon>asterids</taxon>
        <taxon>lamiids</taxon>
        <taxon>Solanales</taxon>
        <taxon>Solanaceae</taxon>
        <taxon>Solanoideae</taxon>
        <taxon>Hyoscyameae</taxon>
        <taxon>Anisodus</taxon>
    </lineage>
</organism>
<reference evidence="7" key="1">
    <citation type="journal article" date="2023" name="Proc. Natl. Acad. Sci. U.S.A.">
        <title>Genomic and structural basis for evolution of tropane alkaloid biosynthesis.</title>
        <authorList>
            <person name="Wanga Y.-J."/>
            <person name="Taina T."/>
            <person name="Yua J.-Y."/>
            <person name="Lia J."/>
            <person name="Xua B."/>
            <person name="Chenc J."/>
            <person name="D'Auriad J.C."/>
            <person name="Huanga J.-P."/>
            <person name="Huanga S.-X."/>
        </authorList>
    </citation>
    <scope>NUCLEOTIDE SEQUENCE [LARGE SCALE GENOMIC DNA]</scope>
    <source>
        <strain evidence="7">cv. KIB-2019</strain>
    </source>
</reference>
<comment type="caution">
    <text evidence="6">The sequence shown here is derived from an EMBL/GenBank/DDBJ whole genome shotgun (WGS) entry which is preliminary data.</text>
</comment>
<name>A0A9Q1R9W6_9SOLA</name>
<gene>
    <name evidence="6" type="ORF">K7X08_010833</name>
</gene>
<evidence type="ECO:0000313" key="6">
    <source>
        <dbReference type="EMBL" id="KAJ8547247.1"/>
    </source>
</evidence>
<keyword evidence="3" id="KW-0863">Zinc-finger</keyword>
<dbReference type="PANTHER" id="PTHR46151">
    <property type="entry name" value="NEP1-INTERACTING PROTEIN-LIKE 2"/>
    <property type="match status" value="1"/>
</dbReference>
<dbReference type="PANTHER" id="PTHR46151:SF7">
    <property type="entry name" value="NEP1-INTERACTING PROTEIN 1"/>
    <property type="match status" value="1"/>
</dbReference>
<keyword evidence="7" id="KW-1185">Reference proteome</keyword>
<accession>A0A9Q1R9W6</accession>
<keyword evidence="2" id="KW-0479">Metal-binding</keyword>
<evidence type="ECO:0000256" key="1">
    <source>
        <dbReference type="ARBA" id="ARBA00004370"/>
    </source>
</evidence>
<protein>
    <recommendedName>
        <fullName evidence="8">RING-type domain-containing protein</fullName>
    </recommendedName>
</protein>
<dbReference type="Proteomes" id="UP001152561">
    <property type="component" value="Unassembled WGS sequence"/>
</dbReference>
<dbReference type="AlphaFoldDB" id="A0A9Q1R9W6"/>
<evidence type="ECO:0000256" key="3">
    <source>
        <dbReference type="ARBA" id="ARBA00022771"/>
    </source>
</evidence>
<evidence type="ECO:0008006" key="8">
    <source>
        <dbReference type="Google" id="ProtNLM"/>
    </source>
</evidence>